<reference evidence="1 2" key="1">
    <citation type="submission" date="2024-02" db="EMBL/GenBank/DDBJ databases">
        <title>Haloferula sargassicola NBRC 104335.</title>
        <authorList>
            <person name="Ichikawa N."/>
            <person name="Katano-Makiyama Y."/>
            <person name="Hidaka K."/>
        </authorList>
    </citation>
    <scope>NUCLEOTIDE SEQUENCE [LARGE SCALE GENOMIC DNA]</scope>
    <source>
        <strain evidence="1 2">NBRC 104335</strain>
    </source>
</reference>
<dbReference type="EMBL" id="BAABRI010000012">
    <property type="protein sequence ID" value="GAA5483112.1"/>
    <property type="molecule type" value="Genomic_DNA"/>
</dbReference>
<gene>
    <name evidence="1" type="ORF">Hsar01_02340</name>
</gene>
<keyword evidence="2" id="KW-1185">Reference proteome</keyword>
<protein>
    <submittedName>
        <fullName evidence="1">Uncharacterized protein</fullName>
    </submittedName>
</protein>
<proteinExistence type="predicted"/>
<organism evidence="1 2">
    <name type="scientific">Haloferula sargassicola</name>
    <dbReference type="NCBI Taxonomy" id="490096"/>
    <lineage>
        <taxon>Bacteria</taxon>
        <taxon>Pseudomonadati</taxon>
        <taxon>Verrucomicrobiota</taxon>
        <taxon>Verrucomicrobiia</taxon>
        <taxon>Verrucomicrobiales</taxon>
        <taxon>Verrucomicrobiaceae</taxon>
        <taxon>Haloferula</taxon>
    </lineage>
</organism>
<evidence type="ECO:0000313" key="1">
    <source>
        <dbReference type="EMBL" id="GAA5483112.1"/>
    </source>
</evidence>
<comment type="caution">
    <text evidence="1">The sequence shown here is derived from an EMBL/GenBank/DDBJ whole genome shotgun (WGS) entry which is preliminary data.</text>
</comment>
<sequence length="29" mass="3388">MTELRTYRSLAHRTEPTASFSSKEFRALT</sequence>
<accession>A0ABP9UQZ9</accession>
<name>A0ABP9UQZ9_9BACT</name>
<evidence type="ECO:0000313" key="2">
    <source>
        <dbReference type="Proteomes" id="UP001476282"/>
    </source>
</evidence>
<dbReference type="Proteomes" id="UP001476282">
    <property type="component" value="Unassembled WGS sequence"/>
</dbReference>